<evidence type="ECO:0000313" key="2">
    <source>
        <dbReference type="EMBL" id="ALY08363.1"/>
    </source>
</evidence>
<name>A0A0G6AZA2_PSEAI</name>
<evidence type="ECO:0000313" key="3">
    <source>
        <dbReference type="EMBL" id="CRQ00412.1"/>
    </source>
</evidence>
<dbReference type="RefSeq" id="WP_023108755.1">
    <property type="nucleotide sequence ID" value="NZ_CAADLO010000398.1"/>
</dbReference>
<dbReference type="EMBL" id="CVVU01000262">
    <property type="protein sequence ID" value="CRQ00412.1"/>
    <property type="molecule type" value="Genomic_DNA"/>
</dbReference>
<keyword evidence="1" id="KW-0175">Coiled coil</keyword>
<proteinExistence type="predicted"/>
<feature type="coiled-coil region" evidence="1">
    <location>
        <begin position="125"/>
        <end position="152"/>
    </location>
</feature>
<reference evidence="2" key="1">
    <citation type="journal article" date="2015" name="MBio">
        <title>Phylogenetic Distribution of CRISPR-Cas Systems in Antibiotic-Resistant Pseudomonas aeruginosa.</title>
        <authorList>
            <person name="van Belkum A."/>
            <person name="Soriaga L.B."/>
            <person name="LaFave M.C."/>
            <person name="Akella S."/>
            <person name="Veyrieras J.B."/>
            <person name="Barbu E.M."/>
            <person name="Shortridge D."/>
            <person name="Blanc B."/>
            <person name="Hannum G."/>
            <person name="Zambardi G."/>
            <person name="Miller K."/>
            <person name="Enright M.C."/>
            <person name="Mugnier N."/>
            <person name="Brami D."/>
            <person name="Schicklin S."/>
            <person name="Felderman M."/>
            <person name="Schwartz A.S."/>
            <person name="Richardson T.H."/>
            <person name="Peterson T.C."/>
            <person name="Hubby B."/>
            <person name="Cady K.C."/>
        </authorList>
    </citation>
    <scope>NUCLEOTIDE SEQUENCE</scope>
    <source>
        <strain evidence="2">WH-SGI-V-07174</strain>
    </source>
</reference>
<dbReference type="AlphaFoldDB" id="A0A0G6AZA2"/>
<dbReference type="EMBL" id="KT887560">
    <property type="protein sequence ID" value="ALY08363.1"/>
    <property type="molecule type" value="Genomic_DNA"/>
</dbReference>
<gene>
    <name evidence="3" type="ORF">PAERUG_P19_London_7_VIM_2_05_10_06336</name>
</gene>
<evidence type="ECO:0000256" key="1">
    <source>
        <dbReference type="SAM" id="Coils"/>
    </source>
</evidence>
<reference evidence="4" key="3">
    <citation type="submission" date="2015-06" db="EMBL/GenBank/DDBJ databases">
        <authorList>
            <person name="Radhakrishnan Rajesh"/>
            <person name="Underwood Anthony"/>
            <person name="Al-Shahib Ali"/>
        </authorList>
    </citation>
    <scope>NUCLEOTIDE SEQUENCE [LARGE SCALE GENOMIC DNA]</scope>
    <source>
        <strain evidence="4">P19_London_7_VIM_2_05_10</strain>
    </source>
</reference>
<organism evidence="2">
    <name type="scientific">Pseudomonas aeruginosa</name>
    <dbReference type="NCBI Taxonomy" id="287"/>
    <lineage>
        <taxon>Bacteria</taxon>
        <taxon>Pseudomonadati</taxon>
        <taxon>Pseudomonadota</taxon>
        <taxon>Gammaproteobacteria</taxon>
        <taxon>Pseudomonadales</taxon>
        <taxon>Pseudomonadaceae</taxon>
        <taxon>Pseudomonas</taxon>
    </lineage>
</organism>
<sequence length="383" mass="42629">MKPMIQAHLVERDQFGFWTHPNYPDLADNCSSNEAQETLRRLGLELQTVFMESDAPRLYDSARSDQRYSEWIPTRPEGSGWFVLSIHDTDNGPVCQYVRPLGEHLSPIDLDAAAEQHERLLSEACAKALNQRDAALARVASLESKLEELEKLEPAAPSDPKLKPCPLCGSTNIRMLEPELLDTNAWNCAIECLDCQVYIGPSYCEPDTVTARYSAQVDWNRRPSAKNHADEREQFLMANLLAALEVALGDVAALAIVDRVRQVADRIYPTSSLSPVPQAWLDVQAERRRQIEAEGWTPEHDDEHSHGQMARAAACYALAGSSAPNDGTAALLVSLAWPWDEQWWKPTTVRRDLVKACALALAEIERLDRTAPVQGSTCCKGDA</sequence>
<reference evidence="3" key="2">
    <citation type="submission" date="2015-06" db="EMBL/GenBank/DDBJ databases">
        <authorList>
            <person name="Radhakrishnan R."/>
            <person name="Underwood A."/>
            <person name="Al-Shahib A."/>
        </authorList>
    </citation>
    <scope>NUCLEOTIDE SEQUENCE</scope>
    <source>
        <strain evidence="3">P19_London_7_VIM_2_05_10</strain>
    </source>
</reference>
<protein>
    <submittedName>
        <fullName evidence="2">Restriction alleviation protein</fullName>
    </submittedName>
</protein>
<evidence type="ECO:0000313" key="4">
    <source>
        <dbReference type="Proteomes" id="UP000045039"/>
    </source>
</evidence>
<dbReference type="PATRIC" id="fig|287.2661.peg.1562"/>
<dbReference type="Proteomes" id="UP000045039">
    <property type="component" value="Unassembled WGS sequence"/>
</dbReference>
<accession>A0A0G6AZA2</accession>